<dbReference type="InterPro" id="IPR003710">
    <property type="entry name" value="ApbA"/>
</dbReference>
<dbReference type="Pfam" id="PF01965">
    <property type="entry name" value="DJ-1_PfpI"/>
    <property type="match status" value="1"/>
</dbReference>
<dbReference type="FunFam" id="1.10.1040.10:FF:000014">
    <property type="entry name" value="2-dehydropantoate 2-reductase"/>
    <property type="match status" value="1"/>
</dbReference>
<accession>A0A0A2VTM9</accession>
<dbReference type="InterPro" id="IPR006287">
    <property type="entry name" value="DJ-1"/>
</dbReference>
<dbReference type="InterPro" id="IPR013328">
    <property type="entry name" value="6PGD_dom2"/>
</dbReference>
<evidence type="ECO:0000256" key="4">
    <source>
        <dbReference type="ARBA" id="ARBA00022490"/>
    </source>
</evidence>
<dbReference type="Pfam" id="PF02558">
    <property type="entry name" value="ApbA"/>
    <property type="match status" value="1"/>
</dbReference>
<evidence type="ECO:0000259" key="9">
    <source>
        <dbReference type="Pfam" id="PF02558"/>
    </source>
</evidence>
<dbReference type="SUPFAM" id="SSF51735">
    <property type="entry name" value="NAD(P)-binding Rossmann-fold domains"/>
    <property type="match status" value="1"/>
</dbReference>
<proteinExistence type="inferred from homology"/>
<dbReference type="FunFam" id="3.40.50.720:FF:000162">
    <property type="entry name" value="2-dehydropantoate 2-reductase"/>
    <property type="match status" value="1"/>
</dbReference>
<dbReference type="InterPro" id="IPR050838">
    <property type="entry name" value="Ketopantoate_reductase"/>
</dbReference>
<dbReference type="NCBIfam" id="TIGR00745">
    <property type="entry name" value="apbA_panE"/>
    <property type="match status" value="1"/>
</dbReference>
<dbReference type="SUPFAM" id="SSF52317">
    <property type="entry name" value="Class I glutamine amidotransferase-like"/>
    <property type="match status" value="1"/>
</dbReference>
<keyword evidence="5" id="KW-0521">NADP</keyword>
<reference evidence="10 11" key="1">
    <citation type="submission" date="2012-10" db="EMBL/GenBank/DDBJ databases">
        <title>Genome sequencing and analysis of entomopathogenic fungi Beauveria bassiana D1-5.</title>
        <authorList>
            <person name="Li Q."/>
            <person name="Wang L."/>
            <person name="Zhang Z."/>
            <person name="Wang Q."/>
            <person name="Ren J."/>
            <person name="Wang M."/>
            <person name="Xu W."/>
            <person name="Wang J."/>
            <person name="Lu Y."/>
            <person name="Du Q."/>
            <person name="Sun Z."/>
        </authorList>
    </citation>
    <scope>NUCLEOTIDE SEQUENCE [LARGE SCALE GENOMIC DNA]</scope>
    <source>
        <strain evidence="10 11">D1-5</strain>
    </source>
</reference>
<dbReference type="SUPFAM" id="SSF48179">
    <property type="entry name" value="6-phosphogluconate dehydrogenase C-terminal domain-like"/>
    <property type="match status" value="1"/>
</dbReference>
<dbReference type="HOGENOM" id="CLU_043948_0_0_1"/>
<dbReference type="InterPro" id="IPR008927">
    <property type="entry name" value="6-PGluconate_DH-like_C_sf"/>
</dbReference>
<dbReference type="NCBIfam" id="NF008605">
    <property type="entry name" value="PRK11574.1"/>
    <property type="match status" value="1"/>
</dbReference>
<evidence type="ECO:0000256" key="2">
    <source>
        <dbReference type="ARBA" id="ARBA00007870"/>
    </source>
</evidence>
<dbReference type="EMBL" id="ANFO01000232">
    <property type="protein sequence ID" value="KGQ11256.1"/>
    <property type="molecule type" value="Genomic_DNA"/>
</dbReference>
<evidence type="ECO:0000256" key="5">
    <source>
        <dbReference type="ARBA" id="ARBA00022857"/>
    </source>
</evidence>
<sequence>MKITVLGCGALGQLWLTALHKQGHELQGWLRVPQPYCHVNLLDNTDGSVFNDSFTANDPEFLANSDLLLVTLKAWQVSDAVRTLAAKLPSGCPILLLHNGMGTLDELSGLRQPLLLGLTTQAAKRDGNVIVHVASGITHVGPGNAKASDYSYLADMLQAALPDVAWHNNIQPASWNKLAVNCVINPLTALYNCANGELKNHLDEVTSICEEVAQVMTREGHHTSPESLLDYVGQVIESTAENTSSMLQDIRLERHTEIDYITGYLLRRARAHGVPVPVNARLYERVKQTEAVTTIDLLVRAGIKVTTASVAPDGDLKIVCSRGVKLLADAPLVEVADGDFDIVVLPGGLKGAECFRDSPLLIETVRQFHLSGRIVAAICAAAGTVLVPHELFPIGNMTGFPDLKDTIPEGQWQDKRVVWDPRVNLLTSQGPGTAIDFALKIIDLLVSREKAHEVSQQLVLAAGIYSFRDYQ</sequence>
<evidence type="ECO:0000313" key="10">
    <source>
        <dbReference type="EMBL" id="KGQ11256.1"/>
    </source>
</evidence>
<evidence type="ECO:0000256" key="3">
    <source>
        <dbReference type="ARBA" id="ARBA00013014"/>
    </source>
</evidence>
<dbReference type="GO" id="GO:0008677">
    <property type="term" value="F:2-dehydropantoate 2-reductase activity"/>
    <property type="evidence" value="ECO:0007669"/>
    <property type="project" value="UniProtKB-EC"/>
</dbReference>
<dbReference type="PANTHER" id="PTHR43765">
    <property type="entry name" value="2-DEHYDROPANTOATE 2-REDUCTASE-RELATED"/>
    <property type="match status" value="1"/>
</dbReference>
<dbReference type="PANTHER" id="PTHR43765:SF2">
    <property type="entry name" value="2-DEHYDROPANTOATE 2-REDUCTASE"/>
    <property type="match status" value="1"/>
</dbReference>
<dbReference type="GO" id="GO:0005737">
    <property type="term" value="C:cytoplasm"/>
    <property type="evidence" value="ECO:0007669"/>
    <property type="project" value="UniProtKB-SubCell"/>
</dbReference>
<comment type="subcellular location">
    <subcellularLocation>
        <location evidence="1">Cytoplasm</location>
    </subcellularLocation>
</comment>
<protein>
    <recommendedName>
        <fullName evidence="3">2-dehydropantoate 2-reductase</fullName>
        <ecNumber evidence="3">1.1.1.169</ecNumber>
    </recommendedName>
    <alternativeName>
        <fullName evidence="7">Ketopantoate reductase</fullName>
    </alternativeName>
</protein>
<keyword evidence="4" id="KW-0963">Cytoplasm</keyword>
<comment type="similarity">
    <text evidence="2">Belongs to the ketopantoate reductase family.</text>
</comment>
<feature type="domain" description="DJ-1/PfpI" evidence="8">
    <location>
        <begin position="284"/>
        <end position="443"/>
    </location>
</feature>
<dbReference type="CDD" id="cd03135">
    <property type="entry name" value="GATase1_DJ-1"/>
    <property type="match status" value="1"/>
</dbReference>
<gene>
    <name evidence="10" type="ORF">BBAD15_g3086</name>
</gene>
<dbReference type="Gene3D" id="1.10.1040.10">
    <property type="entry name" value="N-(1-d-carboxylethyl)-l-norvaline Dehydrogenase, domain 2"/>
    <property type="match status" value="1"/>
</dbReference>
<dbReference type="GO" id="GO:0015940">
    <property type="term" value="P:pantothenate biosynthetic process"/>
    <property type="evidence" value="ECO:0007669"/>
    <property type="project" value="InterPro"/>
</dbReference>
<dbReference type="NCBIfam" id="NF005087">
    <property type="entry name" value="PRK06522.1-1"/>
    <property type="match status" value="1"/>
</dbReference>
<evidence type="ECO:0000256" key="7">
    <source>
        <dbReference type="ARBA" id="ARBA00032024"/>
    </source>
</evidence>
<dbReference type="InterPro" id="IPR002818">
    <property type="entry name" value="DJ-1/PfpI"/>
</dbReference>
<evidence type="ECO:0000256" key="1">
    <source>
        <dbReference type="ARBA" id="ARBA00004496"/>
    </source>
</evidence>
<evidence type="ECO:0000259" key="8">
    <source>
        <dbReference type="Pfam" id="PF01965"/>
    </source>
</evidence>
<dbReference type="STRING" id="1245745.A0A0A2VTM9"/>
<dbReference type="InterPro" id="IPR029062">
    <property type="entry name" value="Class_I_gatase-like"/>
</dbReference>
<dbReference type="Gene3D" id="3.40.50.880">
    <property type="match status" value="1"/>
</dbReference>
<evidence type="ECO:0000313" key="11">
    <source>
        <dbReference type="Proteomes" id="UP000030106"/>
    </source>
</evidence>
<organism evidence="10 11">
    <name type="scientific">Beauveria bassiana D1-5</name>
    <dbReference type="NCBI Taxonomy" id="1245745"/>
    <lineage>
        <taxon>Eukaryota</taxon>
        <taxon>Fungi</taxon>
        <taxon>Dikarya</taxon>
        <taxon>Ascomycota</taxon>
        <taxon>Pezizomycotina</taxon>
        <taxon>Sordariomycetes</taxon>
        <taxon>Hypocreomycetidae</taxon>
        <taxon>Hypocreales</taxon>
        <taxon>Cordycipitaceae</taxon>
        <taxon>Beauveria</taxon>
    </lineage>
</organism>
<keyword evidence="6" id="KW-0560">Oxidoreductase</keyword>
<dbReference type="InterPro" id="IPR013332">
    <property type="entry name" value="KPR_N"/>
</dbReference>
<evidence type="ECO:0000256" key="6">
    <source>
        <dbReference type="ARBA" id="ARBA00023002"/>
    </source>
</evidence>
<feature type="domain" description="Ketopantoate reductase N-terminal" evidence="9">
    <location>
        <begin position="3"/>
        <end position="143"/>
    </location>
</feature>
<dbReference type="Proteomes" id="UP000030106">
    <property type="component" value="Unassembled WGS sequence"/>
</dbReference>
<dbReference type="Gene3D" id="3.40.50.720">
    <property type="entry name" value="NAD(P)-binding Rossmann-like Domain"/>
    <property type="match status" value="1"/>
</dbReference>
<comment type="caution">
    <text evidence="10">The sequence shown here is derived from an EMBL/GenBank/DDBJ whole genome shotgun (WGS) entry which is preliminary data.</text>
</comment>
<dbReference type="GO" id="GO:0050661">
    <property type="term" value="F:NADP binding"/>
    <property type="evidence" value="ECO:0007669"/>
    <property type="project" value="TreeGrafter"/>
</dbReference>
<dbReference type="InterPro" id="IPR036291">
    <property type="entry name" value="NAD(P)-bd_dom_sf"/>
</dbReference>
<dbReference type="EC" id="1.1.1.169" evidence="3"/>
<name>A0A0A2VTM9_BEABA</name>
<dbReference type="AlphaFoldDB" id="A0A0A2VTM9"/>
<dbReference type="NCBIfam" id="TIGR01383">
    <property type="entry name" value="not_thiJ"/>
    <property type="match status" value="1"/>
</dbReference>